<comment type="caution">
    <text evidence="2">The sequence shown here is derived from an EMBL/GenBank/DDBJ whole genome shotgun (WGS) entry which is preliminary data.</text>
</comment>
<sequence length="71" mass="7380">MSCLPGLRPADEAGLWLCCLLVCLGLNVYVAVEMGSNAEMVGFWVGLDGPLSADISGSFVCSLAGYRPVAL</sequence>
<dbReference type="Proteomes" id="UP001279734">
    <property type="component" value="Unassembled WGS sequence"/>
</dbReference>
<accession>A0AAD3XHU4</accession>
<evidence type="ECO:0000256" key="1">
    <source>
        <dbReference type="SAM" id="Phobius"/>
    </source>
</evidence>
<keyword evidence="1" id="KW-0472">Membrane</keyword>
<gene>
    <name evidence="2" type="ORF">Nepgr_006686</name>
</gene>
<dbReference type="AlphaFoldDB" id="A0AAD3XHU4"/>
<reference evidence="2" key="1">
    <citation type="submission" date="2023-05" db="EMBL/GenBank/DDBJ databases">
        <title>Nepenthes gracilis genome sequencing.</title>
        <authorList>
            <person name="Fukushima K."/>
        </authorList>
    </citation>
    <scope>NUCLEOTIDE SEQUENCE</scope>
    <source>
        <strain evidence="2">SING2019-196</strain>
    </source>
</reference>
<feature type="transmembrane region" description="Helical" evidence="1">
    <location>
        <begin position="13"/>
        <end position="32"/>
    </location>
</feature>
<evidence type="ECO:0000313" key="3">
    <source>
        <dbReference type="Proteomes" id="UP001279734"/>
    </source>
</evidence>
<keyword evidence="3" id="KW-1185">Reference proteome</keyword>
<organism evidence="2 3">
    <name type="scientific">Nepenthes gracilis</name>
    <name type="common">Slender pitcher plant</name>
    <dbReference type="NCBI Taxonomy" id="150966"/>
    <lineage>
        <taxon>Eukaryota</taxon>
        <taxon>Viridiplantae</taxon>
        <taxon>Streptophyta</taxon>
        <taxon>Embryophyta</taxon>
        <taxon>Tracheophyta</taxon>
        <taxon>Spermatophyta</taxon>
        <taxon>Magnoliopsida</taxon>
        <taxon>eudicotyledons</taxon>
        <taxon>Gunneridae</taxon>
        <taxon>Pentapetalae</taxon>
        <taxon>Caryophyllales</taxon>
        <taxon>Nepenthaceae</taxon>
        <taxon>Nepenthes</taxon>
    </lineage>
</organism>
<keyword evidence="1" id="KW-0812">Transmembrane</keyword>
<name>A0AAD3XHU4_NEPGR</name>
<proteinExistence type="predicted"/>
<keyword evidence="1" id="KW-1133">Transmembrane helix</keyword>
<evidence type="ECO:0000313" key="2">
    <source>
        <dbReference type="EMBL" id="GMH04846.1"/>
    </source>
</evidence>
<protein>
    <submittedName>
        <fullName evidence="2">Uncharacterized protein</fullName>
    </submittedName>
</protein>
<dbReference type="EMBL" id="BSYO01000005">
    <property type="protein sequence ID" value="GMH04846.1"/>
    <property type="molecule type" value="Genomic_DNA"/>
</dbReference>